<keyword evidence="3" id="KW-1185">Reference proteome</keyword>
<protein>
    <submittedName>
        <fullName evidence="2">Uncharacterized protein</fullName>
    </submittedName>
</protein>
<accession>A0ABQ3SKU1</accession>
<gene>
    <name evidence="2" type="ORF">Snoj_25800</name>
</gene>
<organism evidence="2 3">
    <name type="scientific">Streptomyces nojiriensis</name>
    <dbReference type="NCBI Taxonomy" id="66374"/>
    <lineage>
        <taxon>Bacteria</taxon>
        <taxon>Bacillati</taxon>
        <taxon>Actinomycetota</taxon>
        <taxon>Actinomycetes</taxon>
        <taxon>Kitasatosporales</taxon>
        <taxon>Streptomycetaceae</taxon>
        <taxon>Streptomyces</taxon>
    </lineage>
</organism>
<dbReference type="EMBL" id="BNEC01000003">
    <property type="protein sequence ID" value="GHI68662.1"/>
    <property type="molecule type" value="Genomic_DNA"/>
</dbReference>
<evidence type="ECO:0000256" key="1">
    <source>
        <dbReference type="SAM" id="MobiDB-lite"/>
    </source>
</evidence>
<evidence type="ECO:0000313" key="2">
    <source>
        <dbReference type="EMBL" id="GHI68662.1"/>
    </source>
</evidence>
<evidence type="ECO:0000313" key="3">
    <source>
        <dbReference type="Proteomes" id="UP000613974"/>
    </source>
</evidence>
<comment type="caution">
    <text evidence="2">The sequence shown here is derived from an EMBL/GenBank/DDBJ whole genome shotgun (WGS) entry which is preliminary data.</text>
</comment>
<dbReference type="Proteomes" id="UP000613974">
    <property type="component" value="Unassembled WGS sequence"/>
</dbReference>
<feature type="compositionally biased region" description="Low complexity" evidence="1">
    <location>
        <begin position="21"/>
        <end position="30"/>
    </location>
</feature>
<proteinExistence type="predicted"/>
<feature type="region of interest" description="Disordered" evidence="1">
    <location>
        <begin position="1"/>
        <end position="62"/>
    </location>
</feature>
<reference evidence="3" key="1">
    <citation type="submission" date="2023-07" db="EMBL/GenBank/DDBJ databases">
        <title>Whole genome shotgun sequence of Streptomyces nojiriensis NBRC 13794.</title>
        <authorList>
            <person name="Komaki H."/>
            <person name="Tamura T."/>
        </authorList>
    </citation>
    <scope>NUCLEOTIDE SEQUENCE [LARGE SCALE GENOMIC DNA]</scope>
    <source>
        <strain evidence="3">NBRC 13794</strain>
    </source>
</reference>
<sequence length="62" mass="6354">MKAPDTVLGFTGLEPLPGAAPPRRAQDAPPTGSAADHVPAPETDTGKRAVQAPLLLLTAQDR</sequence>
<name>A0ABQ3SKU1_9ACTN</name>